<proteinExistence type="predicted"/>
<reference evidence="1" key="2">
    <citation type="submission" date="2022-01" db="EMBL/GenBank/DDBJ databases">
        <authorList>
            <person name="Yamashiro T."/>
            <person name="Shiraishi A."/>
            <person name="Satake H."/>
            <person name="Nakayama K."/>
        </authorList>
    </citation>
    <scope>NUCLEOTIDE SEQUENCE</scope>
</reference>
<dbReference type="EMBL" id="BQNB010018733">
    <property type="protein sequence ID" value="GJT77673.1"/>
    <property type="molecule type" value="Genomic_DNA"/>
</dbReference>
<comment type="caution">
    <text evidence="1">The sequence shown here is derived from an EMBL/GenBank/DDBJ whole genome shotgun (WGS) entry which is preliminary data.</text>
</comment>
<reference evidence="1" key="1">
    <citation type="journal article" date="2022" name="Int. J. Mol. Sci.">
        <title>Draft Genome of Tanacetum Coccineum: Genomic Comparison of Closely Related Tanacetum-Family Plants.</title>
        <authorList>
            <person name="Yamashiro T."/>
            <person name="Shiraishi A."/>
            <person name="Nakayama K."/>
            <person name="Satake H."/>
        </authorList>
    </citation>
    <scope>NUCLEOTIDE SEQUENCE</scope>
</reference>
<sequence>MHTVRGDGVAGIKQRRRDLSFNGVRNLAMTSGCGRIKEDLESSTWRRTSNWLERLPEGSITIWEDLTTRFLGQFFLPGRTAKLRNDILMNDNDDMAADDGINGTDTKMPVKEAEKETEVQNGTKSKLIKRAEREETAEASSSQPIGYYLKHRINEKLIEELIDNHRFNDSLSGIKVGKVMRFLALGWHLEEIHVTWVHLEKK</sequence>
<dbReference type="Proteomes" id="UP001151760">
    <property type="component" value="Unassembled WGS sequence"/>
</dbReference>
<name>A0ABQ5GQ73_9ASTR</name>
<keyword evidence="2" id="KW-1185">Reference proteome</keyword>
<accession>A0ABQ5GQ73</accession>
<gene>
    <name evidence="1" type="ORF">Tco_1044398</name>
</gene>
<evidence type="ECO:0000313" key="1">
    <source>
        <dbReference type="EMBL" id="GJT77673.1"/>
    </source>
</evidence>
<organism evidence="1 2">
    <name type="scientific">Tanacetum coccineum</name>
    <dbReference type="NCBI Taxonomy" id="301880"/>
    <lineage>
        <taxon>Eukaryota</taxon>
        <taxon>Viridiplantae</taxon>
        <taxon>Streptophyta</taxon>
        <taxon>Embryophyta</taxon>
        <taxon>Tracheophyta</taxon>
        <taxon>Spermatophyta</taxon>
        <taxon>Magnoliopsida</taxon>
        <taxon>eudicotyledons</taxon>
        <taxon>Gunneridae</taxon>
        <taxon>Pentapetalae</taxon>
        <taxon>asterids</taxon>
        <taxon>campanulids</taxon>
        <taxon>Asterales</taxon>
        <taxon>Asteraceae</taxon>
        <taxon>Asteroideae</taxon>
        <taxon>Anthemideae</taxon>
        <taxon>Anthemidinae</taxon>
        <taxon>Tanacetum</taxon>
    </lineage>
</organism>
<evidence type="ECO:0000313" key="2">
    <source>
        <dbReference type="Proteomes" id="UP001151760"/>
    </source>
</evidence>
<protein>
    <submittedName>
        <fullName evidence="1">Uncharacterized protein</fullName>
    </submittedName>
</protein>